<organism evidence="5 6">
    <name type="scientific">Conoideocrella luteorostrata</name>
    <dbReference type="NCBI Taxonomy" id="1105319"/>
    <lineage>
        <taxon>Eukaryota</taxon>
        <taxon>Fungi</taxon>
        <taxon>Dikarya</taxon>
        <taxon>Ascomycota</taxon>
        <taxon>Pezizomycotina</taxon>
        <taxon>Sordariomycetes</taxon>
        <taxon>Hypocreomycetidae</taxon>
        <taxon>Hypocreales</taxon>
        <taxon>Clavicipitaceae</taxon>
        <taxon>Conoideocrella</taxon>
    </lineage>
</organism>
<proteinExistence type="predicted"/>
<feature type="domain" description="Response regulatory" evidence="4">
    <location>
        <begin position="228"/>
        <end position="354"/>
    </location>
</feature>
<dbReference type="PROSITE" id="PS50110">
    <property type="entry name" value="RESPONSE_REGULATORY"/>
    <property type="match status" value="1"/>
</dbReference>
<name>A0AAJ0CIT5_9HYPO</name>
<dbReference type="AlphaFoldDB" id="A0AAJ0CIT5"/>
<reference evidence="5" key="1">
    <citation type="submission" date="2023-06" db="EMBL/GenBank/DDBJ databases">
        <title>Conoideocrella luteorostrata (Hypocreales: Clavicipitaceae), a potential biocontrol fungus for elongate hemlock scale in United States Christmas tree production areas.</title>
        <authorList>
            <person name="Barrett H."/>
            <person name="Lovett B."/>
            <person name="Macias A.M."/>
            <person name="Stajich J.E."/>
            <person name="Kasson M.T."/>
        </authorList>
    </citation>
    <scope>NUCLEOTIDE SEQUENCE</scope>
    <source>
        <strain evidence="5">ARSEF 14590</strain>
    </source>
</reference>
<evidence type="ECO:0000256" key="3">
    <source>
        <dbReference type="PROSITE-ProRule" id="PRU00169"/>
    </source>
</evidence>
<feature type="modified residue" description="4-aspartylphosphate" evidence="3">
    <location>
        <position position="279"/>
    </location>
</feature>
<dbReference type="InterPro" id="IPR001789">
    <property type="entry name" value="Sig_transdc_resp-reg_receiver"/>
</dbReference>
<evidence type="ECO:0000256" key="1">
    <source>
        <dbReference type="ARBA" id="ARBA00022553"/>
    </source>
</evidence>
<sequence>MSDRAVVSTPSLSPPDAPPLLEHLHARLFGYARRQDPGNPKSSPDYQTISTPWIKVDVFARVPTVIVNGSKIIELARQLLTTLEPHRPILATMDTIHLCISPLPDGKFGKPATHELVSLPEGTCEPITLPINILQLVRSLTEWTQRWRRFQQQIKDQGRTLAASPSLKNIFIPLPKPSEMVDPLARANLSVYTFRRTPQLWVTPPAEALSSEASDVPAWFPPSNDPRTMLVAEDNVVNVMILAKMMHRLTLNFKIAQNGQEAYDEYKREPSKYWCVLMDISMPVVDGLTAAQWIRRFETESGLEPVVMVMMHPSSTTKRSVGLEFDHPQYDIFDYFLDKPVHTQHLASIVDSVRERRMRKALASLAVG</sequence>
<dbReference type="PANTHER" id="PTHR45339:SF1">
    <property type="entry name" value="HYBRID SIGNAL TRANSDUCTION HISTIDINE KINASE J"/>
    <property type="match status" value="1"/>
</dbReference>
<dbReference type="CDD" id="cd17546">
    <property type="entry name" value="REC_hyHK_CKI1_RcsC-like"/>
    <property type="match status" value="1"/>
</dbReference>
<keyword evidence="2" id="KW-0902">Two-component regulatory system</keyword>
<evidence type="ECO:0000256" key="2">
    <source>
        <dbReference type="ARBA" id="ARBA00023012"/>
    </source>
</evidence>
<dbReference type="SUPFAM" id="SSF52172">
    <property type="entry name" value="CheY-like"/>
    <property type="match status" value="1"/>
</dbReference>
<evidence type="ECO:0000313" key="5">
    <source>
        <dbReference type="EMBL" id="KAK2593806.1"/>
    </source>
</evidence>
<protein>
    <recommendedName>
        <fullName evidence="4">Response regulatory domain-containing protein</fullName>
    </recommendedName>
</protein>
<dbReference type="Proteomes" id="UP001251528">
    <property type="component" value="Unassembled WGS sequence"/>
</dbReference>
<accession>A0AAJ0CIT5</accession>
<dbReference type="InterPro" id="IPR011006">
    <property type="entry name" value="CheY-like_superfamily"/>
</dbReference>
<dbReference type="SMART" id="SM00448">
    <property type="entry name" value="REC"/>
    <property type="match status" value="1"/>
</dbReference>
<dbReference type="EMBL" id="JASWJB010000194">
    <property type="protein sequence ID" value="KAK2593806.1"/>
    <property type="molecule type" value="Genomic_DNA"/>
</dbReference>
<evidence type="ECO:0000313" key="6">
    <source>
        <dbReference type="Proteomes" id="UP001251528"/>
    </source>
</evidence>
<dbReference type="PANTHER" id="PTHR45339">
    <property type="entry name" value="HYBRID SIGNAL TRANSDUCTION HISTIDINE KINASE J"/>
    <property type="match status" value="1"/>
</dbReference>
<keyword evidence="1 3" id="KW-0597">Phosphoprotein</keyword>
<dbReference type="Pfam" id="PF00072">
    <property type="entry name" value="Response_reg"/>
    <property type="match status" value="1"/>
</dbReference>
<evidence type="ECO:0000259" key="4">
    <source>
        <dbReference type="PROSITE" id="PS50110"/>
    </source>
</evidence>
<dbReference type="GO" id="GO:0000160">
    <property type="term" value="P:phosphorelay signal transduction system"/>
    <property type="evidence" value="ECO:0007669"/>
    <property type="project" value="UniProtKB-KW"/>
</dbReference>
<dbReference type="Gene3D" id="3.40.50.2300">
    <property type="match status" value="1"/>
</dbReference>
<keyword evidence="6" id="KW-1185">Reference proteome</keyword>
<comment type="caution">
    <text evidence="5">The sequence shown here is derived from an EMBL/GenBank/DDBJ whole genome shotgun (WGS) entry which is preliminary data.</text>
</comment>
<gene>
    <name evidence="5" type="ORF">QQS21_008463</name>
</gene>